<dbReference type="AlphaFoldDB" id="A0A561T916"/>
<evidence type="ECO:0000313" key="3">
    <source>
        <dbReference type="Proteomes" id="UP000316603"/>
    </source>
</evidence>
<reference evidence="2 3" key="1">
    <citation type="submission" date="2019-06" db="EMBL/GenBank/DDBJ databases">
        <title>Sequencing the genomes of 1000 actinobacteria strains.</title>
        <authorList>
            <person name="Klenk H.-P."/>
        </authorList>
    </citation>
    <scope>NUCLEOTIDE SEQUENCE [LARGE SCALE GENOMIC DNA]</scope>
    <source>
        <strain evidence="2 3">DSM 41695</strain>
    </source>
</reference>
<accession>A0A561T916</accession>
<dbReference type="InterPro" id="IPR000905">
    <property type="entry name" value="Gcp-like_dom"/>
</dbReference>
<keyword evidence="3" id="KW-1185">Reference proteome</keyword>
<dbReference type="GO" id="GO:0006508">
    <property type="term" value="P:proteolysis"/>
    <property type="evidence" value="ECO:0007669"/>
    <property type="project" value="UniProtKB-KW"/>
</dbReference>
<keyword evidence="2" id="KW-0645">Protease</keyword>
<dbReference type="EMBL" id="VIWV01000001">
    <property type="protein sequence ID" value="TWF83600.1"/>
    <property type="molecule type" value="Genomic_DNA"/>
</dbReference>
<comment type="caution">
    <text evidence="2">The sequence shown here is derived from an EMBL/GenBank/DDBJ whole genome shotgun (WGS) entry which is preliminary data.</text>
</comment>
<dbReference type="Proteomes" id="UP000316603">
    <property type="component" value="Unassembled WGS sequence"/>
</dbReference>
<proteinExistence type="predicted"/>
<feature type="domain" description="Gcp-like" evidence="1">
    <location>
        <begin position="20"/>
        <end position="56"/>
    </location>
</feature>
<evidence type="ECO:0000313" key="2">
    <source>
        <dbReference type="EMBL" id="TWF83600.1"/>
    </source>
</evidence>
<keyword evidence="2" id="KW-0378">Hydrolase</keyword>
<dbReference type="GO" id="GO:0008233">
    <property type="term" value="F:peptidase activity"/>
    <property type="evidence" value="ECO:0007669"/>
    <property type="project" value="UniProtKB-KW"/>
</dbReference>
<evidence type="ECO:0000259" key="1">
    <source>
        <dbReference type="Pfam" id="PF00814"/>
    </source>
</evidence>
<dbReference type="Gene3D" id="3.30.420.40">
    <property type="match status" value="1"/>
</dbReference>
<dbReference type="Pfam" id="PF00814">
    <property type="entry name" value="TsaD"/>
    <property type="match status" value="1"/>
</dbReference>
<name>A0A561T916_9ACTN</name>
<protein>
    <submittedName>
        <fullName evidence="2">Glycoprotease family protein</fullName>
    </submittedName>
</protein>
<organism evidence="2 3">
    <name type="scientific">Streptomyces capillispiralis</name>
    <dbReference type="NCBI Taxonomy" id="68182"/>
    <lineage>
        <taxon>Bacteria</taxon>
        <taxon>Bacillati</taxon>
        <taxon>Actinomycetota</taxon>
        <taxon>Actinomycetes</taxon>
        <taxon>Kitasatosporales</taxon>
        <taxon>Streptomycetaceae</taxon>
        <taxon>Streptomyces</taxon>
    </lineage>
</organism>
<sequence length="68" mass="7036">MAPGIESSCDKTGADLARDLITRLGNTLDDAVAEWFDEAARVFGLPYPDGPAIDAVTACAEHGVGTLS</sequence>
<gene>
    <name evidence="2" type="ORF">FHX78_11525</name>
</gene>